<accession>A0A2G8SJK6</accession>
<feature type="compositionally biased region" description="Basic residues" evidence="1">
    <location>
        <begin position="226"/>
        <end position="250"/>
    </location>
</feature>
<dbReference type="Proteomes" id="UP000230002">
    <property type="component" value="Unassembled WGS sequence"/>
</dbReference>
<sequence>MSNPAGNAATNTGQNAGAGPAVPAPAVTAAAFPSPSDRKAPKFKGKHVEDFIQEIDLLAALHSVPATELPKACVRYMSKKVKQIISAEPAFQGVDWDVACVRLRALFGSASGTHRCSPSKLRKFVDEWQRDNPINSEESLDDYWREFLWHLGTMAIAVNAISDSDSEDSGHARSRHRHHKGKRKVSPRKSSSSESSSSSSSSSDSDSDSESSSSSDSDSDSDHERLSRKHASKKTRTKSLSRKKKHRPSRSRMDSHSDSDLSTLRRDMEKRFKILQRDLRSQAAIMSQPANHHNLRLRSLPLSLHPLISHILLLKLITSLTLFHRKELINFLPTPM</sequence>
<evidence type="ECO:0000256" key="1">
    <source>
        <dbReference type="SAM" id="MobiDB-lite"/>
    </source>
</evidence>
<comment type="caution">
    <text evidence="2">The sequence shown here is derived from an EMBL/GenBank/DDBJ whole genome shotgun (WGS) entry which is preliminary data.</text>
</comment>
<feature type="compositionally biased region" description="Basic and acidic residues" evidence="1">
    <location>
        <begin position="251"/>
        <end position="264"/>
    </location>
</feature>
<evidence type="ECO:0000313" key="3">
    <source>
        <dbReference type="Proteomes" id="UP000230002"/>
    </source>
</evidence>
<protein>
    <submittedName>
        <fullName evidence="2">Uncharacterized protein</fullName>
    </submittedName>
</protein>
<feature type="compositionally biased region" description="Basic residues" evidence="1">
    <location>
        <begin position="172"/>
        <end position="187"/>
    </location>
</feature>
<keyword evidence="3" id="KW-1185">Reference proteome</keyword>
<dbReference type="OrthoDB" id="2758461at2759"/>
<feature type="region of interest" description="Disordered" evidence="1">
    <location>
        <begin position="163"/>
        <end position="264"/>
    </location>
</feature>
<gene>
    <name evidence="2" type="ORF">GSI_03657</name>
</gene>
<reference evidence="2 3" key="1">
    <citation type="journal article" date="2015" name="Sci. Rep.">
        <title>Chromosome-level genome map provides insights into diverse defense mechanisms in the medicinal fungus Ganoderma sinense.</title>
        <authorList>
            <person name="Zhu Y."/>
            <person name="Xu J."/>
            <person name="Sun C."/>
            <person name="Zhou S."/>
            <person name="Xu H."/>
            <person name="Nelson D.R."/>
            <person name="Qian J."/>
            <person name="Song J."/>
            <person name="Luo H."/>
            <person name="Xiang L."/>
            <person name="Li Y."/>
            <person name="Xu Z."/>
            <person name="Ji A."/>
            <person name="Wang L."/>
            <person name="Lu S."/>
            <person name="Hayward A."/>
            <person name="Sun W."/>
            <person name="Li X."/>
            <person name="Schwartz D.C."/>
            <person name="Wang Y."/>
            <person name="Chen S."/>
        </authorList>
    </citation>
    <scope>NUCLEOTIDE SEQUENCE [LARGE SCALE GENOMIC DNA]</scope>
    <source>
        <strain evidence="2 3">ZZ0214-1</strain>
    </source>
</reference>
<evidence type="ECO:0000313" key="2">
    <source>
        <dbReference type="EMBL" id="PIL33949.1"/>
    </source>
</evidence>
<feature type="compositionally biased region" description="Low complexity" evidence="1">
    <location>
        <begin position="190"/>
        <end position="216"/>
    </location>
</feature>
<organism evidence="2 3">
    <name type="scientific">Ganoderma sinense ZZ0214-1</name>
    <dbReference type="NCBI Taxonomy" id="1077348"/>
    <lineage>
        <taxon>Eukaryota</taxon>
        <taxon>Fungi</taxon>
        <taxon>Dikarya</taxon>
        <taxon>Basidiomycota</taxon>
        <taxon>Agaricomycotina</taxon>
        <taxon>Agaricomycetes</taxon>
        <taxon>Polyporales</taxon>
        <taxon>Polyporaceae</taxon>
        <taxon>Ganoderma</taxon>
    </lineage>
</organism>
<feature type="region of interest" description="Disordered" evidence="1">
    <location>
        <begin position="1"/>
        <end position="43"/>
    </location>
</feature>
<dbReference type="EMBL" id="AYKW01000006">
    <property type="protein sequence ID" value="PIL33949.1"/>
    <property type="molecule type" value="Genomic_DNA"/>
</dbReference>
<feature type="compositionally biased region" description="Low complexity" evidence="1">
    <location>
        <begin position="1"/>
        <end position="35"/>
    </location>
</feature>
<proteinExistence type="predicted"/>
<name>A0A2G8SJK6_9APHY</name>
<dbReference type="STRING" id="1077348.A0A2G8SJK6"/>
<dbReference type="AlphaFoldDB" id="A0A2G8SJK6"/>